<dbReference type="GO" id="GO:0046295">
    <property type="term" value="P:glycolate biosynthetic process"/>
    <property type="evidence" value="ECO:0007669"/>
    <property type="project" value="UniProtKB-UniRule"/>
</dbReference>
<dbReference type="CDD" id="cd16417">
    <property type="entry name" value="HAD_PGPase"/>
    <property type="match status" value="1"/>
</dbReference>
<evidence type="ECO:0000313" key="11">
    <source>
        <dbReference type="EMBL" id="KHD08678.1"/>
    </source>
</evidence>
<dbReference type="PRINTS" id="PR00413">
    <property type="entry name" value="HADHALOGNASE"/>
</dbReference>
<comment type="function">
    <text evidence="10">Specifically catalyzes the dephosphorylation of 2-phosphoglycolate. Is involved in the dissimilation of the intracellular 2-phosphoglycolate formed during the DNA repair of 3'-phosphoglycolate ends, a major class of DNA lesions induced by oxidative stress.</text>
</comment>
<dbReference type="InterPro" id="IPR023214">
    <property type="entry name" value="HAD_sf"/>
</dbReference>
<evidence type="ECO:0000256" key="10">
    <source>
        <dbReference type="HAMAP-Rule" id="MF_00495"/>
    </source>
</evidence>
<comment type="cofactor">
    <cofactor evidence="2 10">
        <name>Mg(2+)</name>
        <dbReference type="ChEBI" id="CHEBI:18420"/>
    </cofactor>
</comment>
<dbReference type="PANTHER" id="PTHR43434">
    <property type="entry name" value="PHOSPHOGLYCOLATE PHOSPHATASE"/>
    <property type="match status" value="1"/>
</dbReference>
<comment type="similarity">
    <text evidence="4 10">Belongs to the HAD-like hydrolase superfamily. CbbY/CbbZ/Gph/YieH family.</text>
</comment>
<accession>A0A0A6PDB6</accession>
<sequence>MIMTVPELILIDLDGTLIDTVPDLAYAIDGMMSQLDLPQRGEEKVRRWVGNGIERLVKRALLDNDEGEPDDKLFQSALHLFKVVYAECNGRHSTLFPGVREGLDWLKSQNAVLACITNKAEQFTTPLLKAFKIEQDFKLVISGDSLPKKKPDPLPLLHAAEFFKVEPHKALMLGDSINDVQAARAAGFQIICVSYGYNHGEDIRKANPDAVIDSFTQLSSVISYQ</sequence>
<dbReference type="NCBIfam" id="TIGR01449">
    <property type="entry name" value="PGP_bact"/>
    <property type="match status" value="1"/>
</dbReference>
<dbReference type="NCBIfam" id="TIGR01549">
    <property type="entry name" value="HAD-SF-IA-v1"/>
    <property type="match status" value="1"/>
</dbReference>
<comment type="catalytic activity">
    <reaction evidence="1 10">
        <text>2-phosphoglycolate + H2O = glycolate + phosphate</text>
        <dbReference type="Rhea" id="RHEA:14369"/>
        <dbReference type="ChEBI" id="CHEBI:15377"/>
        <dbReference type="ChEBI" id="CHEBI:29805"/>
        <dbReference type="ChEBI" id="CHEBI:43474"/>
        <dbReference type="ChEBI" id="CHEBI:58033"/>
        <dbReference type="EC" id="3.1.3.18"/>
    </reaction>
</comment>
<evidence type="ECO:0000256" key="1">
    <source>
        <dbReference type="ARBA" id="ARBA00000830"/>
    </source>
</evidence>
<dbReference type="UniPathway" id="UPA00865">
    <property type="reaction ID" value="UER00834"/>
</dbReference>
<evidence type="ECO:0000256" key="7">
    <source>
        <dbReference type="ARBA" id="ARBA00022801"/>
    </source>
</evidence>
<proteinExistence type="inferred from homology"/>
<dbReference type="GO" id="GO:0046872">
    <property type="term" value="F:metal ion binding"/>
    <property type="evidence" value="ECO:0007669"/>
    <property type="project" value="UniProtKB-KW"/>
</dbReference>
<feature type="binding site" evidence="10">
    <location>
        <position position="175"/>
    </location>
    <ligand>
        <name>Mg(2+)</name>
        <dbReference type="ChEBI" id="CHEBI:18420"/>
    </ligand>
</feature>
<evidence type="ECO:0000256" key="6">
    <source>
        <dbReference type="ARBA" id="ARBA00022723"/>
    </source>
</evidence>
<dbReference type="PANTHER" id="PTHR43434:SF1">
    <property type="entry name" value="PHOSPHOGLYCOLATE PHOSPHATASE"/>
    <property type="match status" value="1"/>
</dbReference>
<organism evidence="11 12">
    <name type="scientific">Candidatus Thiomargarita nelsonii</name>
    <dbReference type="NCBI Taxonomy" id="1003181"/>
    <lineage>
        <taxon>Bacteria</taxon>
        <taxon>Pseudomonadati</taxon>
        <taxon>Pseudomonadota</taxon>
        <taxon>Gammaproteobacteria</taxon>
        <taxon>Thiotrichales</taxon>
        <taxon>Thiotrichaceae</taxon>
        <taxon>Thiomargarita</taxon>
    </lineage>
</organism>
<dbReference type="InterPro" id="IPR037512">
    <property type="entry name" value="PGPase_prok"/>
</dbReference>
<protein>
    <recommendedName>
        <fullName evidence="5 10">Phosphoglycolate phosphatase</fullName>
        <shortName evidence="10">PGP</shortName>
        <shortName evidence="10">PGPase</shortName>
        <ecNumber evidence="5 10">3.1.3.18</ecNumber>
    </recommendedName>
</protein>
<evidence type="ECO:0000256" key="4">
    <source>
        <dbReference type="ARBA" id="ARBA00006171"/>
    </source>
</evidence>
<feature type="binding site" evidence="10">
    <location>
        <position position="14"/>
    </location>
    <ligand>
        <name>Mg(2+)</name>
        <dbReference type="ChEBI" id="CHEBI:18420"/>
    </ligand>
</feature>
<keyword evidence="6 10" id="KW-0479">Metal-binding</keyword>
<evidence type="ECO:0000256" key="5">
    <source>
        <dbReference type="ARBA" id="ARBA00013078"/>
    </source>
</evidence>
<dbReference type="FunFam" id="3.40.50.1000:FF:000022">
    <property type="entry name" value="Phosphoglycolate phosphatase"/>
    <property type="match status" value="1"/>
</dbReference>
<dbReference type="SUPFAM" id="SSF56784">
    <property type="entry name" value="HAD-like"/>
    <property type="match status" value="1"/>
</dbReference>
<dbReference type="AlphaFoldDB" id="A0A0A6PDB6"/>
<name>A0A0A6PDB6_9GAMM</name>
<dbReference type="GO" id="GO:0006281">
    <property type="term" value="P:DNA repair"/>
    <property type="evidence" value="ECO:0007669"/>
    <property type="project" value="TreeGrafter"/>
</dbReference>
<dbReference type="SFLD" id="SFLDG01129">
    <property type="entry name" value="C1.5:_HAD__Beta-PGM__Phosphata"/>
    <property type="match status" value="1"/>
</dbReference>
<keyword evidence="8 10" id="KW-0460">Magnesium</keyword>
<keyword evidence="12" id="KW-1185">Reference proteome</keyword>
<reference evidence="11 12" key="1">
    <citation type="journal article" date="2016" name="Front. Microbiol.">
        <title>Single-Cell (Meta-)Genomics of a Dimorphic Candidatus Thiomargarita nelsonii Reveals Genomic Plasticity.</title>
        <authorList>
            <person name="Flood B.E."/>
            <person name="Fliss P."/>
            <person name="Jones D.S."/>
            <person name="Dick G.J."/>
            <person name="Jain S."/>
            <person name="Kaster A.K."/>
            <person name="Winkel M."/>
            <person name="Mussmann M."/>
            <person name="Bailey J."/>
        </authorList>
    </citation>
    <scope>NUCLEOTIDE SEQUENCE [LARGE SCALE GENOMIC DNA]</scope>
    <source>
        <strain evidence="11">Hydrate Ridge</strain>
    </source>
</reference>
<dbReference type="GO" id="GO:0008967">
    <property type="term" value="F:phosphoglycolate phosphatase activity"/>
    <property type="evidence" value="ECO:0007669"/>
    <property type="project" value="UniProtKB-UniRule"/>
</dbReference>
<dbReference type="EC" id="3.1.3.18" evidence="5 10"/>
<dbReference type="HAMAP" id="MF_00495">
    <property type="entry name" value="GPH_hydrolase_bact"/>
    <property type="match status" value="1"/>
</dbReference>
<evidence type="ECO:0000256" key="2">
    <source>
        <dbReference type="ARBA" id="ARBA00001946"/>
    </source>
</evidence>
<evidence type="ECO:0000313" key="12">
    <source>
        <dbReference type="Proteomes" id="UP000030428"/>
    </source>
</evidence>
<evidence type="ECO:0000256" key="9">
    <source>
        <dbReference type="ARBA" id="ARBA00023277"/>
    </source>
</evidence>
<comment type="caution">
    <text evidence="11">The sequence shown here is derived from an EMBL/GenBank/DDBJ whole genome shotgun (WGS) entry which is preliminary data.</text>
</comment>
<gene>
    <name evidence="11" type="ORF">PN36_00885</name>
</gene>
<dbReference type="Pfam" id="PF13419">
    <property type="entry name" value="HAD_2"/>
    <property type="match status" value="1"/>
</dbReference>
<dbReference type="SFLD" id="SFLDG01135">
    <property type="entry name" value="C1.5.6:_HAD__Beta-PGM__Phospha"/>
    <property type="match status" value="1"/>
</dbReference>
<dbReference type="Gene3D" id="3.40.50.1000">
    <property type="entry name" value="HAD superfamily/HAD-like"/>
    <property type="match status" value="1"/>
</dbReference>
<dbReference type="NCBIfam" id="NF009695">
    <property type="entry name" value="PRK13222.1-2"/>
    <property type="match status" value="1"/>
</dbReference>
<dbReference type="InterPro" id="IPR050155">
    <property type="entry name" value="HAD-like_hydrolase_sf"/>
</dbReference>
<dbReference type="GO" id="GO:0005829">
    <property type="term" value="C:cytosol"/>
    <property type="evidence" value="ECO:0007669"/>
    <property type="project" value="TreeGrafter"/>
</dbReference>
<dbReference type="InterPro" id="IPR041492">
    <property type="entry name" value="HAD_2"/>
</dbReference>
<evidence type="ECO:0000256" key="8">
    <source>
        <dbReference type="ARBA" id="ARBA00022842"/>
    </source>
</evidence>
<feature type="binding site" evidence="10">
    <location>
        <position position="12"/>
    </location>
    <ligand>
        <name>Mg(2+)</name>
        <dbReference type="ChEBI" id="CHEBI:18420"/>
    </ligand>
</feature>
<comment type="pathway">
    <text evidence="3 10">Organic acid metabolism; glycolate biosynthesis; glycolate from 2-phosphoglycolate: step 1/1.</text>
</comment>
<dbReference type="NCBIfam" id="TIGR01509">
    <property type="entry name" value="HAD-SF-IA-v3"/>
    <property type="match status" value="1"/>
</dbReference>
<dbReference type="Gene3D" id="1.10.150.240">
    <property type="entry name" value="Putative phosphatase, domain 2"/>
    <property type="match status" value="1"/>
</dbReference>
<dbReference type="Proteomes" id="UP000030428">
    <property type="component" value="Unassembled WGS sequence"/>
</dbReference>
<keyword evidence="7 10" id="KW-0378">Hydrolase</keyword>
<feature type="active site" description="Nucleophile" evidence="10">
    <location>
        <position position="12"/>
    </location>
</feature>
<dbReference type="SFLD" id="SFLDS00003">
    <property type="entry name" value="Haloacid_Dehalogenase"/>
    <property type="match status" value="1"/>
</dbReference>
<dbReference type="InterPro" id="IPR023198">
    <property type="entry name" value="PGP-like_dom2"/>
</dbReference>
<dbReference type="EMBL" id="JSZA02000002">
    <property type="protein sequence ID" value="KHD08678.1"/>
    <property type="molecule type" value="Genomic_DNA"/>
</dbReference>
<keyword evidence="9 10" id="KW-0119">Carbohydrate metabolism</keyword>
<dbReference type="GO" id="GO:0005975">
    <property type="term" value="P:carbohydrate metabolic process"/>
    <property type="evidence" value="ECO:0007669"/>
    <property type="project" value="InterPro"/>
</dbReference>
<evidence type="ECO:0000256" key="3">
    <source>
        <dbReference type="ARBA" id="ARBA00004818"/>
    </source>
</evidence>
<dbReference type="InterPro" id="IPR036412">
    <property type="entry name" value="HAD-like_sf"/>
</dbReference>
<dbReference type="InterPro" id="IPR006439">
    <property type="entry name" value="HAD-SF_hydro_IA"/>
</dbReference>